<accession>A0A444PYQ1</accession>
<dbReference type="RefSeq" id="WP_128493786.1">
    <property type="nucleotide sequence ID" value="NZ_RZNB01000001.1"/>
</dbReference>
<dbReference type="EMBL" id="RZNB01000001">
    <property type="protein sequence ID" value="RWZ52943.1"/>
    <property type="molecule type" value="Genomic_DNA"/>
</dbReference>
<comment type="caution">
    <text evidence="3">The sequence shown here is derived from an EMBL/GenBank/DDBJ whole genome shotgun (WGS) entry which is preliminary data.</text>
</comment>
<protein>
    <submittedName>
        <fullName evidence="3">DUF2746 domain-containing protein</fullName>
    </submittedName>
</protein>
<keyword evidence="4" id="KW-1185">Reference proteome</keyword>
<dbReference type="Proteomes" id="UP000288547">
    <property type="component" value="Unassembled WGS sequence"/>
</dbReference>
<evidence type="ECO:0000256" key="1">
    <source>
        <dbReference type="SAM" id="MobiDB-lite"/>
    </source>
</evidence>
<reference evidence="3 4" key="1">
    <citation type="submission" date="2018-12" db="EMBL/GenBank/DDBJ databases">
        <authorList>
            <person name="Li F."/>
        </authorList>
    </citation>
    <scope>NUCLEOTIDE SEQUENCE [LARGE SCALE GENOMIC DNA]</scope>
    <source>
        <strain evidence="3 4">11W25H-1</strain>
    </source>
</reference>
<evidence type="ECO:0000313" key="4">
    <source>
        <dbReference type="Proteomes" id="UP000288547"/>
    </source>
</evidence>
<organism evidence="3 4">
    <name type="scientific">Labedella phragmitis</name>
    <dbReference type="NCBI Taxonomy" id="2498849"/>
    <lineage>
        <taxon>Bacteria</taxon>
        <taxon>Bacillati</taxon>
        <taxon>Actinomycetota</taxon>
        <taxon>Actinomycetes</taxon>
        <taxon>Micrococcales</taxon>
        <taxon>Microbacteriaceae</taxon>
        <taxon>Labedella</taxon>
    </lineage>
</organism>
<evidence type="ECO:0000313" key="3">
    <source>
        <dbReference type="EMBL" id="RWZ52943.1"/>
    </source>
</evidence>
<name>A0A444PYQ1_9MICO</name>
<keyword evidence="2" id="KW-0472">Membrane</keyword>
<keyword evidence="2" id="KW-1133">Transmembrane helix</keyword>
<feature type="transmembrane region" description="Helical" evidence="2">
    <location>
        <begin position="6"/>
        <end position="25"/>
    </location>
</feature>
<evidence type="ECO:0000256" key="2">
    <source>
        <dbReference type="SAM" id="Phobius"/>
    </source>
</evidence>
<sequence>MSDAVLVALIGLVNGVVTLVLGALLNGKVNAIRHQVKNDHSSNLRDDLDTVLAQSKTTHAAVERLEDVQQTHGRDIRGLRSDIGELRGADREIRRELEDTIPRHQLEEYRNGTDQQGIEGDRRWARWRPHGGRDGSR</sequence>
<gene>
    <name evidence="3" type="ORF">ELQ90_03130</name>
</gene>
<keyword evidence="2" id="KW-0812">Transmembrane</keyword>
<proteinExistence type="predicted"/>
<feature type="region of interest" description="Disordered" evidence="1">
    <location>
        <begin position="104"/>
        <end position="137"/>
    </location>
</feature>
<dbReference type="OrthoDB" id="5126540at2"/>
<dbReference type="AlphaFoldDB" id="A0A444PYQ1"/>